<evidence type="ECO:0000313" key="2">
    <source>
        <dbReference type="Proteomes" id="UP001153954"/>
    </source>
</evidence>
<evidence type="ECO:0000313" key="1">
    <source>
        <dbReference type="EMBL" id="CAH2098265.1"/>
    </source>
</evidence>
<dbReference type="Proteomes" id="UP001153954">
    <property type="component" value="Unassembled WGS sequence"/>
</dbReference>
<dbReference type="AlphaFoldDB" id="A0AAU9UKP8"/>
<name>A0AAU9UKP8_EUPED</name>
<gene>
    <name evidence="1" type="ORF">EEDITHA_LOCUS13397</name>
</gene>
<proteinExistence type="predicted"/>
<organism evidence="1 2">
    <name type="scientific">Euphydryas editha</name>
    <name type="common">Edith's checkerspot</name>
    <dbReference type="NCBI Taxonomy" id="104508"/>
    <lineage>
        <taxon>Eukaryota</taxon>
        <taxon>Metazoa</taxon>
        <taxon>Ecdysozoa</taxon>
        <taxon>Arthropoda</taxon>
        <taxon>Hexapoda</taxon>
        <taxon>Insecta</taxon>
        <taxon>Pterygota</taxon>
        <taxon>Neoptera</taxon>
        <taxon>Endopterygota</taxon>
        <taxon>Lepidoptera</taxon>
        <taxon>Glossata</taxon>
        <taxon>Ditrysia</taxon>
        <taxon>Papilionoidea</taxon>
        <taxon>Nymphalidae</taxon>
        <taxon>Nymphalinae</taxon>
        <taxon>Euphydryas</taxon>
    </lineage>
</organism>
<protein>
    <submittedName>
        <fullName evidence="1">Uncharacterized protein</fullName>
    </submittedName>
</protein>
<keyword evidence="2" id="KW-1185">Reference proteome</keyword>
<dbReference type="EMBL" id="CAKOGL010000019">
    <property type="protein sequence ID" value="CAH2098265.1"/>
    <property type="molecule type" value="Genomic_DNA"/>
</dbReference>
<accession>A0AAU9UKP8</accession>
<comment type="caution">
    <text evidence="1">The sequence shown here is derived from an EMBL/GenBank/DDBJ whole genome shotgun (WGS) entry which is preliminary data.</text>
</comment>
<sequence>MILQFDYSTIYHNLMENSITLHILMDDDFSLSKKRAAKYLFGVDSMLAYTNKDYERLVGDPGLRKQVKLPKDKLGLCTSLALETNGTIWAGSKLSSDRGAARRFATVAGGRAALAAPPCAAPRCECRAAALSCRPCAARDPLELSFWNSDDIDELIDMAMDPPTLQSFS</sequence>
<reference evidence="1" key="1">
    <citation type="submission" date="2022-03" db="EMBL/GenBank/DDBJ databases">
        <authorList>
            <person name="Tunstrom K."/>
        </authorList>
    </citation>
    <scope>NUCLEOTIDE SEQUENCE</scope>
</reference>